<organism evidence="2 3">
    <name type="scientific">Reticulomyxa filosa</name>
    <dbReference type="NCBI Taxonomy" id="46433"/>
    <lineage>
        <taxon>Eukaryota</taxon>
        <taxon>Sar</taxon>
        <taxon>Rhizaria</taxon>
        <taxon>Retaria</taxon>
        <taxon>Foraminifera</taxon>
        <taxon>Monothalamids</taxon>
        <taxon>Reticulomyxidae</taxon>
        <taxon>Reticulomyxa</taxon>
    </lineage>
</organism>
<feature type="compositionally biased region" description="Polar residues" evidence="1">
    <location>
        <begin position="1"/>
        <end position="13"/>
    </location>
</feature>
<protein>
    <submittedName>
        <fullName evidence="2">Uncharacterized protein</fullName>
    </submittedName>
</protein>
<feature type="region of interest" description="Disordered" evidence="1">
    <location>
        <begin position="1"/>
        <end position="29"/>
    </location>
</feature>
<evidence type="ECO:0000256" key="1">
    <source>
        <dbReference type="SAM" id="MobiDB-lite"/>
    </source>
</evidence>
<feature type="region of interest" description="Disordered" evidence="1">
    <location>
        <begin position="77"/>
        <end position="104"/>
    </location>
</feature>
<dbReference type="EMBL" id="ASPP01037688">
    <property type="protein sequence ID" value="ETO01672.1"/>
    <property type="molecule type" value="Genomic_DNA"/>
</dbReference>
<dbReference type="AlphaFoldDB" id="X6LKK1"/>
<sequence>MSSLPSKANNKRNNNLKDPKSIGEQSDITNQINSVGQSYYHSRSKAPYLNIDDEIIIDNASKRRQLVEIKPQYRNSLKLSRPQDDDCENEYERTNKKQKTKNKK</sequence>
<comment type="caution">
    <text evidence="2">The sequence shown here is derived from an EMBL/GenBank/DDBJ whole genome shotgun (WGS) entry which is preliminary data.</text>
</comment>
<evidence type="ECO:0000313" key="2">
    <source>
        <dbReference type="EMBL" id="ETO01672.1"/>
    </source>
</evidence>
<keyword evidence="3" id="KW-1185">Reference proteome</keyword>
<gene>
    <name evidence="2" type="ORF">RFI_35768</name>
</gene>
<evidence type="ECO:0000313" key="3">
    <source>
        <dbReference type="Proteomes" id="UP000023152"/>
    </source>
</evidence>
<reference evidence="2 3" key="1">
    <citation type="journal article" date="2013" name="Curr. Biol.">
        <title>The Genome of the Foraminiferan Reticulomyxa filosa.</title>
        <authorList>
            <person name="Glockner G."/>
            <person name="Hulsmann N."/>
            <person name="Schleicher M."/>
            <person name="Noegel A.A."/>
            <person name="Eichinger L."/>
            <person name="Gallinger C."/>
            <person name="Pawlowski J."/>
            <person name="Sierra R."/>
            <person name="Euteneuer U."/>
            <person name="Pillet L."/>
            <person name="Moustafa A."/>
            <person name="Platzer M."/>
            <person name="Groth M."/>
            <person name="Szafranski K."/>
            <person name="Schliwa M."/>
        </authorList>
    </citation>
    <scope>NUCLEOTIDE SEQUENCE [LARGE SCALE GENOMIC DNA]</scope>
</reference>
<accession>X6LKK1</accession>
<proteinExistence type="predicted"/>
<name>X6LKK1_RETFI</name>
<dbReference type="Proteomes" id="UP000023152">
    <property type="component" value="Unassembled WGS sequence"/>
</dbReference>